<evidence type="ECO:0000313" key="2">
    <source>
        <dbReference type="Proteomes" id="UP000198775"/>
    </source>
</evidence>
<keyword evidence="2" id="KW-1185">Reference proteome</keyword>
<protein>
    <submittedName>
        <fullName evidence="1">Uncharacterized protein</fullName>
    </submittedName>
</protein>
<gene>
    <name evidence="1" type="ORF">SAMN05216388_102515</name>
</gene>
<sequence>MTREVTQPESKSEADGMLVAFVDEHSEKIMAGDVDNTSLLRERVADILVESGFNTDIAPLAFAKTLPASSRVQNGGDNDIFLAEDICHTRIVDRVVDLIVKNNTAIDWGPDQ</sequence>
<proteinExistence type="predicted"/>
<reference evidence="2" key="1">
    <citation type="submission" date="2016-10" db="EMBL/GenBank/DDBJ databases">
        <authorList>
            <person name="Varghese N."/>
            <person name="Submissions S."/>
        </authorList>
    </citation>
    <scope>NUCLEOTIDE SEQUENCE [LARGE SCALE GENOMIC DNA]</scope>
    <source>
        <strain evidence="2">IBRC-M 10043</strain>
    </source>
</reference>
<dbReference type="Proteomes" id="UP000198775">
    <property type="component" value="Unassembled WGS sequence"/>
</dbReference>
<name>A0A1H8U1D9_9EURY</name>
<dbReference type="AlphaFoldDB" id="A0A1H8U1D9"/>
<dbReference type="EMBL" id="FOCX01000025">
    <property type="protein sequence ID" value="SEO96981.1"/>
    <property type="molecule type" value="Genomic_DNA"/>
</dbReference>
<organism evidence="1 2">
    <name type="scientific">Halorientalis persicus</name>
    <dbReference type="NCBI Taxonomy" id="1367881"/>
    <lineage>
        <taxon>Archaea</taxon>
        <taxon>Methanobacteriati</taxon>
        <taxon>Methanobacteriota</taxon>
        <taxon>Stenosarchaea group</taxon>
        <taxon>Halobacteria</taxon>
        <taxon>Halobacteriales</taxon>
        <taxon>Haloarculaceae</taxon>
        <taxon>Halorientalis</taxon>
    </lineage>
</organism>
<accession>A0A1H8U1D9</accession>
<evidence type="ECO:0000313" key="1">
    <source>
        <dbReference type="EMBL" id="SEO96981.1"/>
    </source>
</evidence>